<accession>A0A9P9XTM2</accession>
<dbReference type="InterPro" id="IPR053187">
    <property type="entry name" value="Notoamide_regulator"/>
</dbReference>
<dbReference type="EMBL" id="JAGIXG020000140">
    <property type="protein sequence ID" value="KAI6777639.1"/>
    <property type="molecule type" value="Genomic_DNA"/>
</dbReference>
<dbReference type="OrthoDB" id="2943660at2759"/>
<comment type="caution">
    <text evidence="1">The sequence shown here is derived from an EMBL/GenBank/DDBJ whole genome shotgun (WGS) entry which is preliminary data.</text>
</comment>
<sequence length="499" mass="56843">MALDSSHTNTSKTVCGQNSFVTIGGPGADHVRAGEFHAFTTVATTRRDGLVSELVSDYFKWENAYLFPTIDREAFLVQMTGRDTKYSSWCTPLLVNSICAHRSSLAGRFLDEAESRLRDEQGKISIPTAQALMLRYFTMACMGRDRIGRACRQQAIDIVRRLNLEAQYDSIAGASRAELAEKSRLSKALWGLFIVETRFAYFYLQPSQITPPEIPHVFDRDEFNEPDRHGNIDVLGRPFEDSPCEVPLVAGIISHVCTLSELFYEVMRYNSADENDRGDERDINVRKAFYARLRQFEENLPQQTSANHNPSPSTIYLRMHQNEVAFAIIQNQRHEAPFEISADEPGIIIKDLCARHCRSDVEMAKMFLSYWAFEPCLWRHLYLSLQPLSLMLDRSECRQLFTAASAMMRAGYSSFRICGNLLQATQAFAWTVNEEIPREAQPHYEGCKENMETQDLPLSFALPRQDDAKELLKDKSKCQKGGSFSEDDLGSLIQMWTLQ</sequence>
<evidence type="ECO:0000313" key="2">
    <source>
        <dbReference type="Proteomes" id="UP001055219"/>
    </source>
</evidence>
<evidence type="ECO:0000313" key="1">
    <source>
        <dbReference type="EMBL" id="KAI6777639.1"/>
    </source>
</evidence>
<reference evidence="1" key="2">
    <citation type="submission" date="2022-07" db="EMBL/GenBank/DDBJ databases">
        <authorList>
            <person name="Goncalves M.F.M."/>
            <person name="Hilario S."/>
            <person name="Van De Peer Y."/>
            <person name="Esteves A.C."/>
            <person name="Alves A."/>
        </authorList>
    </citation>
    <scope>NUCLEOTIDE SEQUENCE</scope>
    <source>
        <strain evidence="1">MUM 19.33</strain>
    </source>
</reference>
<organism evidence="1 2">
    <name type="scientific">Emericellopsis cladophorae</name>
    <dbReference type="NCBI Taxonomy" id="2686198"/>
    <lineage>
        <taxon>Eukaryota</taxon>
        <taxon>Fungi</taxon>
        <taxon>Dikarya</taxon>
        <taxon>Ascomycota</taxon>
        <taxon>Pezizomycotina</taxon>
        <taxon>Sordariomycetes</taxon>
        <taxon>Hypocreomycetidae</taxon>
        <taxon>Hypocreales</taxon>
        <taxon>Bionectriaceae</taxon>
        <taxon>Emericellopsis</taxon>
    </lineage>
</organism>
<dbReference type="PANTHER" id="PTHR47256">
    <property type="entry name" value="ZN(II)2CYS6 TRANSCRIPTION FACTOR (EUROFUNG)-RELATED"/>
    <property type="match status" value="1"/>
</dbReference>
<proteinExistence type="predicted"/>
<reference evidence="1" key="1">
    <citation type="journal article" date="2021" name="J Fungi (Basel)">
        <title>Genomic and Metabolomic Analyses of the Marine Fungus Emericellopsis cladophorae: Insights into Saltwater Adaptability Mechanisms and Its Biosynthetic Potential.</title>
        <authorList>
            <person name="Goncalves M.F.M."/>
            <person name="Hilario S."/>
            <person name="Van de Peer Y."/>
            <person name="Esteves A.C."/>
            <person name="Alves A."/>
        </authorList>
    </citation>
    <scope>NUCLEOTIDE SEQUENCE</scope>
    <source>
        <strain evidence="1">MUM 19.33</strain>
    </source>
</reference>
<dbReference type="PANTHER" id="PTHR47256:SF3">
    <property type="entry name" value="ZN(II)2CYS6 TRANSCRIPTION FACTOR (EUROFUNG)"/>
    <property type="match status" value="1"/>
</dbReference>
<gene>
    <name evidence="1" type="ORF">J7T54_005716</name>
</gene>
<dbReference type="CDD" id="cd12148">
    <property type="entry name" value="fungal_TF_MHR"/>
    <property type="match status" value="1"/>
</dbReference>
<dbReference type="AlphaFoldDB" id="A0A9P9XTM2"/>
<keyword evidence="2" id="KW-1185">Reference proteome</keyword>
<dbReference type="RefSeq" id="XP_051358495.1">
    <property type="nucleotide sequence ID" value="XM_051510622.1"/>
</dbReference>
<evidence type="ECO:0008006" key="3">
    <source>
        <dbReference type="Google" id="ProtNLM"/>
    </source>
</evidence>
<name>A0A9P9XTM2_9HYPO</name>
<dbReference type="Proteomes" id="UP001055219">
    <property type="component" value="Unassembled WGS sequence"/>
</dbReference>
<protein>
    <recommendedName>
        <fullName evidence="3">Transcription factor domain-containing protein</fullName>
    </recommendedName>
</protein>
<dbReference type="GeneID" id="75832199"/>